<evidence type="ECO:0000313" key="2">
    <source>
        <dbReference type="EMBL" id="VCX42663.1"/>
    </source>
</evidence>
<keyword evidence="3" id="KW-1185">Reference proteome</keyword>
<feature type="region of interest" description="Disordered" evidence="1">
    <location>
        <begin position="1"/>
        <end position="35"/>
    </location>
</feature>
<dbReference type="EMBL" id="CYRY02046862">
    <property type="protein sequence ID" value="VCX42663.1"/>
    <property type="molecule type" value="Genomic_DNA"/>
</dbReference>
<feature type="compositionally biased region" description="Gly residues" evidence="1">
    <location>
        <begin position="1"/>
        <end position="12"/>
    </location>
</feature>
<evidence type="ECO:0000256" key="1">
    <source>
        <dbReference type="SAM" id="MobiDB-lite"/>
    </source>
</evidence>
<evidence type="ECO:0000313" key="3">
    <source>
        <dbReference type="Proteomes" id="UP000269945"/>
    </source>
</evidence>
<accession>A0A9X9MDC7</accession>
<protein>
    <submittedName>
        <fullName evidence="2">Uncharacterized protein</fullName>
    </submittedName>
</protein>
<sequence length="86" mass="9038">AAGGGGPSGGSGVRRKLGKSSPGSGDLTYLTTEPNRIWNPGNQAPIIQRQPPAQLICLEILKRRICLCAASQVQRLQAEESAPCKL</sequence>
<feature type="non-terminal residue" evidence="2">
    <location>
        <position position="1"/>
    </location>
</feature>
<name>A0A9X9MDC7_GULGU</name>
<dbReference type="AlphaFoldDB" id="A0A9X9MDC7"/>
<proteinExistence type="predicted"/>
<dbReference type="Proteomes" id="UP000269945">
    <property type="component" value="Unassembled WGS sequence"/>
</dbReference>
<comment type="caution">
    <text evidence="2">The sequence shown here is derived from an EMBL/GenBank/DDBJ whole genome shotgun (WGS) entry which is preliminary data.</text>
</comment>
<reference evidence="2 3" key="1">
    <citation type="submission" date="2018-10" db="EMBL/GenBank/DDBJ databases">
        <authorList>
            <person name="Ekblom R."/>
            <person name="Jareborg N."/>
        </authorList>
    </citation>
    <scope>NUCLEOTIDE SEQUENCE [LARGE SCALE GENOMIC DNA]</scope>
    <source>
        <tissue evidence="2">Muscle</tissue>
    </source>
</reference>
<gene>
    <name evidence="2" type="ORF">BN2614_LOCUS2</name>
</gene>
<organism evidence="2 3">
    <name type="scientific">Gulo gulo</name>
    <name type="common">Wolverine</name>
    <name type="synonym">Gluton</name>
    <dbReference type="NCBI Taxonomy" id="48420"/>
    <lineage>
        <taxon>Eukaryota</taxon>
        <taxon>Metazoa</taxon>
        <taxon>Chordata</taxon>
        <taxon>Craniata</taxon>
        <taxon>Vertebrata</taxon>
        <taxon>Euteleostomi</taxon>
        <taxon>Mammalia</taxon>
        <taxon>Eutheria</taxon>
        <taxon>Laurasiatheria</taxon>
        <taxon>Carnivora</taxon>
        <taxon>Caniformia</taxon>
        <taxon>Musteloidea</taxon>
        <taxon>Mustelidae</taxon>
        <taxon>Guloninae</taxon>
        <taxon>Gulo</taxon>
    </lineage>
</organism>